<name>A0ABW3ZL84_9RHOB</name>
<proteinExistence type="predicted"/>
<evidence type="ECO:0008006" key="3">
    <source>
        <dbReference type="Google" id="ProtNLM"/>
    </source>
</evidence>
<accession>A0ABW3ZL84</accession>
<evidence type="ECO:0000313" key="2">
    <source>
        <dbReference type="Proteomes" id="UP001597135"/>
    </source>
</evidence>
<organism evidence="1 2">
    <name type="scientific">Litorisediminicola beolgyonensis</name>
    <dbReference type="NCBI Taxonomy" id="1173614"/>
    <lineage>
        <taxon>Bacteria</taxon>
        <taxon>Pseudomonadati</taxon>
        <taxon>Pseudomonadota</taxon>
        <taxon>Alphaproteobacteria</taxon>
        <taxon>Rhodobacterales</taxon>
        <taxon>Paracoccaceae</taxon>
        <taxon>Litorisediminicola</taxon>
    </lineage>
</organism>
<reference evidence="2" key="1">
    <citation type="journal article" date="2019" name="Int. J. Syst. Evol. Microbiol.">
        <title>The Global Catalogue of Microorganisms (GCM) 10K type strain sequencing project: providing services to taxonomists for standard genome sequencing and annotation.</title>
        <authorList>
            <consortium name="The Broad Institute Genomics Platform"/>
            <consortium name="The Broad Institute Genome Sequencing Center for Infectious Disease"/>
            <person name="Wu L."/>
            <person name="Ma J."/>
        </authorList>
    </citation>
    <scope>NUCLEOTIDE SEQUENCE [LARGE SCALE GENOMIC DNA]</scope>
    <source>
        <strain evidence="2">CCUG 62953</strain>
    </source>
</reference>
<evidence type="ECO:0000313" key="1">
    <source>
        <dbReference type="EMBL" id="MFD1343815.1"/>
    </source>
</evidence>
<gene>
    <name evidence="1" type="ORF">ACFQ4E_15415</name>
</gene>
<protein>
    <recommendedName>
        <fullName evidence="3">DUF4259 domain-containing protein</fullName>
    </recommendedName>
</protein>
<dbReference type="Proteomes" id="UP001597135">
    <property type="component" value="Unassembled WGS sequence"/>
</dbReference>
<dbReference type="EMBL" id="JBHTMU010000031">
    <property type="protein sequence ID" value="MFD1343815.1"/>
    <property type="molecule type" value="Genomic_DNA"/>
</dbReference>
<sequence length="145" mass="14790">MGTWAAGLTDNDTAQDILLDVADGGYGTFAATVSECLSELAAGYDEVTVDICAAVTVLFAAAQGIDYGPSVQDTLETRAMFGFGAPLSEQIAAKANGDEMQALAEGIVAYAAGPTLAELGASEAFIAAYRAKASRLEAQVGETAR</sequence>
<comment type="caution">
    <text evidence="1">The sequence shown here is derived from an EMBL/GenBank/DDBJ whole genome shotgun (WGS) entry which is preliminary data.</text>
</comment>
<keyword evidence="2" id="KW-1185">Reference proteome</keyword>